<accession>A0A410DTR0</accession>
<evidence type="ECO:0000256" key="3">
    <source>
        <dbReference type="ARBA" id="ARBA00023163"/>
    </source>
</evidence>
<dbReference type="Gene3D" id="1.10.10.10">
    <property type="entry name" value="Winged helix-like DNA-binding domain superfamily/Winged helix DNA-binding domain"/>
    <property type="match status" value="1"/>
</dbReference>
<dbReference type="InterPro" id="IPR023187">
    <property type="entry name" value="Tscrpt_reg_MarR-type_CS"/>
</dbReference>
<keyword evidence="6" id="KW-1185">Reference proteome</keyword>
<dbReference type="EMBL" id="CP025746">
    <property type="protein sequence ID" value="QAA32410.1"/>
    <property type="molecule type" value="Genomic_DNA"/>
</dbReference>
<dbReference type="PROSITE" id="PS01117">
    <property type="entry name" value="HTH_MARR_1"/>
    <property type="match status" value="1"/>
</dbReference>
<evidence type="ECO:0000256" key="1">
    <source>
        <dbReference type="ARBA" id="ARBA00023015"/>
    </source>
</evidence>
<evidence type="ECO:0000256" key="2">
    <source>
        <dbReference type="ARBA" id="ARBA00023125"/>
    </source>
</evidence>
<evidence type="ECO:0000259" key="4">
    <source>
        <dbReference type="PROSITE" id="PS50995"/>
    </source>
</evidence>
<dbReference type="PANTHER" id="PTHR33164">
    <property type="entry name" value="TRANSCRIPTIONAL REGULATOR, MARR FAMILY"/>
    <property type="match status" value="1"/>
</dbReference>
<dbReference type="AlphaFoldDB" id="A0A410DTR0"/>
<keyword evidence="3" id="KW-0804">Transcription</keyword>
<dbReference type="CDD" id="cd00090">
    <property type="entry name" value="HTH_ARSR"/>
    <property type="match status" value="1"/>
</dbReference>
<dbReference type="Proteomes" id="UP000286268">
    <property type="component" value="Chromosome"/>
</dbReference>
<dbReference type="SMART" id="SM00347">
    <property type="entry name" value="HTH_MARR"/>
    <property type="match status" value="1"/>
</dbReference>
<proteinExistence type="predicted"/>
<dbReference type="InterPro" id="IPR000835">
    <property type="entry name" value="HTH_MarR-typ"/>
</dbReference>
<feature type="domain" description="HTH marR-type" evidence="4">
    <location>
        <begin position="1"/>
        <end position="142"/>
    </location>
</feature>
<dbReference type="GO" id="GO:0006950">
    <property type="term" value="P:response to stress"/>
    <property type="evidence" value="ECO:0007669"/>
    <property type="project" value="TreeGrafter"/>
</dbReference>
<dbReference type="InterPro" id="IPR036390">
    <property type="entry name" value="WH_DNA-bd_sf"/>
</dbReference>
<dbReference type="SUPFAM" id="SSF46785">
    <property type="entry name" value="Winged helix' DNA-binding domain"/>
    <property type="match status" value="1"/>
</dbReference>
<dbReference type="GO" id="GO:0003677">
    <property type="term" value="F:DNA binding"/>
    <property type="evidence" value="ECO:0007669"/>
    <property type="project" value="UniProtKB-KW"/>
</dbReference>
<dbReference type="PROSITE" id="PS50995">
    <property type="entry name" value="HTH_MARR_2"/>
    <property type="match status" value="1"/>
</dbReference>
<evidence type="ECO:0000313" key="6">
    <source>
        <dbReference type="Proteomes" id="UP000286268"/>
    </source>
</evidence>
<keyword evidence="1" id="KW-0805">Transcription regulation</keyword>
<name>A0A410DTR0_9CLOT</name>
<dbReference type="PRINTS" id="PR00598">
    <property type="entry name" value="HTHMARR"/>
</dbReference>
<dbReference type="InterPro" id="IPR011991">
    <property type="entry name" value="ArsR-like_HTH"/>
</dbReference>
<dbReference type="KEGG" id="cmah:C1I91_12590"/>
<keyword evidence="2" id="KW-0238">DNA-binding</keyword>
<gene>
    <name evidence="5" type="ORF">C1I91_12590</name>
</gene>
<organism evidence="5 6">
    <name type="scientific">Clostridium manihotivorum</name>
    <dbReference type="NCBI Taxonomy" id="2320868"/>
    <lineage>
        <taxon>Bacteria</taxon>
        <taxon>Bacillati</taxon>
        <taxon>Bacillota</taxon>
        <taxon>Clostridia</taxon>
        <taxon>Eubacteriales</taxon>
        <taxon>Clostridiaceae</taxon>
        <taxon>Clostridium</taxon>
    </lineage>
</organism>
<sequence length="184" mass="21006">MDITKELFLMQQAYATLFSLTNKIQIVGDKRLEGLTSRQFMAIVALAHLEEDERTINNIARKLGTTKQSVKQLLDIMEKKGYIETVPSTKDKRAVNVKVTEEGGKVIIKCSELGVYLLTDLFKDFSSSEIETLWTLLKKLYSFDGQMQDGFEELGTLDLGADLDGFNERVITEFERQRNLKKEL</sequence>
<evidence type="ECO:0000313" key="5">
    <source>
        <dbReference type="EMBL" id="QAA32410.1"/>
    </source>
</evidence>
<protein>
    <submittedName>
        <fullName evidence="5">MarR family transcriptional regulator</fullName>
    </submittedName>
</protein>
<reference evidence="5 6" key="1">
    <citation type="submission" date="2018-01" db="EMBL/GenBank/DDBJ databases">
        <title>Genome Sequencing and Assembly of Anaerobacter polyendosporus strain CT4.</title>
        <authorList>
            <person name="Tachaapaikoon C."/>
            <person name="Sutheeworapong S."/>
            <person name="Jenjaroenpun P."/>
            <person name="Wongsurawat T."/>
            <person name="Nookeaw I."/>
            <person name="Cheawchanlertfa P."/>
            <person name="Kosugi A."/>
            <person name="Cheevadhanarak S."/>
            <person name="Ratanakhanokchai K."/>
        </authorList>
    </citation>
    <scope>NUCLEOTIDE SEQUENCE [LARGE SCALE GENOMIC DNA]</scope>
    <source>
        <strain evidence="5 6">CT4</strain>
    </source>
</reference>
<dbReference type="InterPro" id="IPR039422">
    <property type="entry name" value="MarR/SlyA-like"/>
</dbReference>
<dbReference type="GO" id="GO:0003700">
    <property type="term" value="F:DNA-binding transcription factor activity"/>
    <property type="evidence" value="ECO:0007669"/>
    <property type="project" value="InterPro"/>
</dbReference>
<dbReference type="Pfam" id="PF12802">
    <property type="entry name" value="MarR_2"/>
    <property type="match status" value="1"/>
</dbReference>
<dbReference type="InterPro" id="IPR036388">
    <property type="entry name" value="WH-like_DNA-bd_sf"/>
</dbReference>
<dbReference type="OrthoDB" id="1644269at2"/>
<dbReference type="PANTHER" id="PTHR33164:SF43">
    <property type="entry name" value="HTH-TYPE TRANSCRIPTIONAL REPRESSOR YETL"/>
    <property type="match status" value="1"/>
</dbReference>